<dbReference type="InterPro" id="IPR027057">
    <property type="entry name" value="CAXX_Prtase_1"/>
</dbReference>
<sequence length="438" mass="49758">MECGQEERKGGETMKRAYLTLPLCFLILLASLWTAHYVYNDASVVTPVVKGEQAHPLSFMSEAEYKRTVDFSRIKEALYFADLGFEWVILLFVLAAGLSGRFRDTAVKLFKRSTFGQVTVYTVLFQLATTLLELPLAWYRHMIDVNYGVSNMTPSAWFSELFLDFGISTLMTIPVIWIAYLIVKKSPKRWWLWLWTATVPLLLFLIVIQPVVLDPLYNDFKPLQDQQLKAQIIDLAHKANIPSENVYEVDMSKKTNALNAYVNGIGPSARIVLWDTTLNKLDDEEILFIMGHEMGHYVMHHMLWGLAGSLVVMLALFYLTSLLYPRVVRFMGGVWGLKGEHDLAALPVALLVLSLLSFLVGPAENYMQRVHEQASDRYAVEITDGDVQSGITSFQKLSRLSLSDPNPSPLVKILLYSHPTLSERIRDLEQMGKEQKAK</sequence>
<comment type="similarity">
    <text evidence="8">Belongs to the peptidase M48 family.</text>
</comment>
<evidence type="ECO:0000256" key="9">
    <source>
        <dbReference type="SAM" id="Phobius"/>
    </source>
</evidence>
<evidence type="ECO:0000313" key="12">
    <source>
        <dbReference type="EMBL" id="ARU59885.1"/>
    </source>
</evidence>
<feature type="transmembrane region" description="Helical" evidence="9">
    <location>
        <begin position="302"/>
        <end position="324"/>
    </location>
</feature>
<keyword evidence="9" id="KW-0812">Transmembrane</keyword>
<keyword evidence="13" id="KW-1185">Reference proteome</keyword>
<feature type="domain" description="CAAX prenyl protease 1 N-terminal" evidence="11">
    <location>
        <begin position="59"/>
        <end position="218"/>
    </location>
</feature>
<dbReference type="EMBL" id="CP021434">
    <property type="protein sequence ID" value="ARU59885.1"/>
    <property type="molecule type" value="Genomic_DNA"/>
</dbReference>
<feature type="transmembrane region" description="Helical" evidence="9">
    <location>
        <begin position="18"/>
        <end position="39"/>
    </location>
</feature>
<dbReference type="Pfam" id="PF01435">
    <property type="entry name" value="Peptidase_M48"/>
    <property type="match status" value="1"/>
</dbReference>
<evidence type="ECO:0000256" key="6">
    <source>
        <dbReference type="PIRSR" id="PIRSR627057-1"/>
    </source>
</evidence>
<keyword evidence="2 7" id="KW-0479">Metal-binding</keyword>
<comment type="cofactor">
    <cofactor evidence="7 8">
        <name>Zn(2+)</name>
        <dbReference type="ChEBI" id="CHEBI:29105"/>
    </cofactor>
    <text evidence="7 8">Binds 1 zinc ion per subunit.</text>
</comment>
<evidence type="ECO:0000256" key="1">
    <source>
        <dbReference type="ARBA" id="ARBA00022670"/>
    </source>
</evidence>
<organism evidence="12 13">
    <name type="scientific">Tumebacillus avium</name>
    <dbReference type="NCBI Taxonomy" id="1903704"/>
    <lineage>
        <taxon>Bacteria</taxon>
        <taxon>Bacillati</taxon>
        <taxon>Bacillota</taxon>
        <taxon>Bacilli</taxon>
        <taxon>Bacillales</taxon>
        <taxon>Alicyclobacillaceae</taxon>
        <taxon>Tumebacillus</taxon>
    </lineage>
</organism>
<evidence type="ECO:0000256" key="2">
    <source>
        <dbReference type="ARBA" id="ARBA00022723"/>
    </source>
</evidence>
<evidence type="ECO:0000256" key="8">
    <source>
        <dbReference type="RuleBase" id="RU003983"/>
    </source>
</evidence>
<evidence type="ECO:0000256" key="4">
    <source>
        <dbReference type="ARBA" id="ARBA00022833"/>
    </source>
</evidence>
<dbReference type="GO" id="GO:0071586">
    <property type="term" value="P:CAAX-box protein processing"/>
    <property type="evidence" value="ECO:0007669"/>
    <property type="project" value="InterPro"/>
</dbReference>
<keyword evidence="5 8" id="KW-0482">Metalloprotease</keyword>
<feature type="domain" description="Peptidase M48" evidence="10">
    <location>
        <begin position="222"/>
        <end position="430"/>
    </location>
</feature>
<keyword evidence="9" id="KW-0472">Membrane</keyword>
<evidence type="ECO:0000256" key="7">
    <source>
        <dbReference type="PIRSR" id="PIRSR627057-2"/>
    </source>
</evidence>
<evidence type="ECO:0000256" key="5">
    <source>
        <dbReference type="ARBA" id="ARBA00023049"/>
    </source>
</evidence>
<feature type="transmembrane region" description="Helical" evidence="9">
    <location>
        <begin position="161"/>
        <end position="183"/>
    </location>
</feature>
<proteinExistence type="inferred from homology"/>
<dbReference type="GO" id="GO:0004222">
    <property type="term" value="F:metalloendopeptidase activity"/>
    <property type="evidence" value="ECO:0007669"/>
    <property type="project" value="InterPro"/>
</dbReference>
<feature type="transmembrane region" description="Helical" evidence="9">
    <location>
        <begin position="118"/>
        <end position="141"/>
    </location>
</feature>
<dbReference type="GO" id="GO:0046872">
    <property type="term" value="F:metal ion binding"/>
    <property type="evidence" value="ECO:0007669"/>
    <property type="project" value="UniProtKB-KW"/>
</dbReference>
<dbReference type="Proteomes" id="UP000195437">
    <property type="component" value="Chromosome"/>
</dbReference>
<dbReference type="Gene3D" id="3.30.2010.10">
    <property type="entry name" value="Metalloproteases ('zincins'), catalytic domain"/>
    <property type="match status" value="1"/>
</dbReference>
<feature type="binding site" evidence="7">
    <location>
        <position position="372"/>
    </location>
    <ligand>
        <name>Zn(2+)</name>
        <dbReference type="ChEBI" id="CHEBI:29105"/>
        <note>catalytic</note>
    </ligand>
</feature>
<dbReference type="OrthoDB" id="9781930at2"/>
<protein>
    <recommendedName>
        <fullName evidence="14">Peptidase M48</fullName>
    </recommendedName>
</protein>
<feature type="binding site" evidence="7">
    <location>
        <position position="296"/>
    </location>
    <ligand>
        <name>Zn(2+)</name>
        <dbReference type="ChEBI" id="CHEBI:29105"/>
        <note>catalytic</note>
    </ligand>
</feature>
<feature type="transmembrane region" description="Helical" evidence="9">
    <location>
        <begin position="190"/>
        <end position="212"/>
    </location>
</feature>
<keyword evidence="9" id="KW-1133">Transmembrane helix</keyword>
<gene>
    <name evidence="12" type="ORF">CBW65_01540</name>
</gene>
<dbReference type="InterPro" id="IPR032456">
    <property type="entry name" value="Peptidase_M48_N"/>
</dbReference>
<keyword evidence="4 7" id="KW-0862">Zinc</keyword>
<evidence type="ECO:0000259" key="10">
    <source>
        <dbReference type="Pfam" id="PF01435"/>
    </source>
</evidence>
<reference evidence="13" key="1">
    <citation type="submission" date="2017-05" db="EMBL/GenBank/DDBJ databases">
        <authorList>
            <person name="Sung H."/>
        </authorList>
    </citation>
    <scope>NUCLEOTIDE SEQUENCE [LARGE SCALE GENOMIC DNA]</scope>
    <source>
        <strain evidence="13">AR23208</strain>
    </source>
</reference>
<feature type="binding site" evidence="7">
    <location>
        <position position="292"/>
    </location>
    <ligand>
        <name>Zn(2+)</name>
        <dbReference type="ChEBI" id="CHEBI:29105"/>
        <note>catalytic</note>
    </ligand>
</feature>
<dbReference type="CDD" id="cd07343">
    <property type="entry name" value="M48A_Zmpste24p_like"/>
    <property type="match status" value="1"/>
</dbReference>
<keyword evidence="1 8" id="KW-0645">Protease</keyword>
<evidence type="ECO:0000259" key="11">
    <source>
        <dbReference type="Pfam" id="PF16491"/>
    </source>
</evidence>
<feature type="active site" description="Proton donor" evidence="6">
    <location>
        <position position="376"/>
    </location>
</feature>
<keyword evidence="3 8" id="KW-0378">Hydrolase</keyword>
<dbReference type="FunFam" id="3.30.2010.10:FF:000010">
    <property type="entry name" value="M48 family peptidase"/>
    <property type="match status" value="1"/>
</dbReference>
<name>A0A1Y0IK50_9BACL</name>
<dbReference type="InterPro" id="IPR001915">
    <property type="entry name" value="Peptidase_M48"/>
</dbReference>
<evidence type="ECO:0000313" key="13">
    <source>
        <dbReference type="Proteomes" id="UP000195437"/>
    </source>
</evidence>
<dbReference type="AlphaFoldDB" id="A0A1Y0IK50"/>
<dbReference type="KEGG" id="tum:CBW65_01540"/>
<feature type="active site" evidence="6">
    <location>
        <position position="293"/>
    </location>
</feature>
<feature type="transmembrane region" description="Helical" evidence="9">
    <location>
        <begin position="77"/>
        <end position="98"/>
    </location>
</feature>
<accession>A0A1Y0IK50</accession>
<dbReference type="Pfam" id="PF16491">
    <property type="entry name" value="Peptidase_M48_N"/>
    <property type="match status" value="1"/>
</dbReference>
<evidence type="ECO:0000256" key="3">
    <source>
        <dbReference type="ARBA" id="ARBA00022801"/>
    </source>
</evidence>
<evidence type="ECO:0008006" key="14">
    <source>
        <dbReference type="Google" id="ProtNLM"/>
    </source>
</evidence>
<dbReference type="PANTHER" id="PTHR10120">
    <property type="entry name" value="CAAX PRENYL PROTEASE 1"/>
    <property type="match status" value="1"/>
</dbReference>